<protein>
    <recommendedName>
        <fullName evidence="3">Reverse transcriptase domain-containing protein</fullName>
    </recommendedName>
</protein>
<accession>A0AAE0B3E4</accession>
<name>A0AAE0B3E4_9ROSI</name>
<evidence type="ECO:0000313" key="2">
    <source>
        <dbReference type="Proteomes" id="UP001281410"/>
    </source>
</evidence>
<gene>
    <name evidence="1" type="ORF">Dsin_000932</name>
</gene>
<sequence>MDRMVNAISKCTQQLAKWNAFNQMRPRTETAKIRNELKYFLQQSDQEIEDVNISYFSSLFAVSESHSDNVAQVLDCLQPRLAQWSSAFLDAPFTPNEIRRAIFNMAPTKSSGPDKLLALFHHRYWDTIGINVTEASLKFLKEGEHFGSINDTLICLILKVKVAMRITEYQPISLCSVVYKIVAKALDNRLRTVLKEVISVSQSAFIPGRHISDNAVICFECLHAMRSKLQNEGSIGYITVGFLG</sequence>
<dbReference type="PANTHER" id="PTHR31635">
    <property type="entry name" value="REVERSE TRANSCRIPTASE DOMAIN-CONTAINING PROTEIN-RELATED"/>
    <property type="match status" value="1"/>
</dbReference>
<keyword evidence="2" id="KW-1185">Reference proteome</keyword>
<comment type="caution">
    <text evidence="1">The sequence shown here is derived from an EMBL/GenBank/DDBJ whole genome shotgun (WGS) entry which is preliminary data.</text>
</comment>
<proteinExistence type="predicted"/>
<reference evidence="1" key="1">
    <citation type="journal article" date="2023" name="Plant J.">
        <title>Genome sequences and population genomics provide insights into the demographic history, inbreeding, and mutation load of two 'living fossil' tree species of Dipteronia.</title>
        <authorList>
            <person name="Feng Y."/>
            <person name="Comes H.P."/>
            <person name="Chen J."/>
            <person name="Zhu S."/>
            <person name="Lu R."/>
            <person name="Zhang X."/>
            <person name="Li P."/>
            <person name="Qiu J."/>
            <person name="Olsen K.M."/>
            <person name="Qiu Y."/>
        </authorList>
    </citation>
    <scope>NUCLEOTIDE SEQUENCE</scope>
    <source>
        <strain evidence="1">NBL</strain>
    </source>
</reference>
<evidence type="ECO:0000313" key="1">
    <source>
        <dbReference type="EMBL" id="KAK3229051.1"/>
    </source>
</evidence>
<evidence type="ECO:0008006" key="3">
    <source>
        <dbReference type="Google" id="ProtNLM"/>
    </source>
</evidence>
<dbReference type="EMBL" id="JANJYJ010000001">
    <property type="protein sequence ID" value="KAK3229051.1"/>
    <property type="molecule type" value="Genomic_DNA"/>
</dbReference>
<dbReference type="AlphaFoldDB" id="A0AAE0B3E4"/>
<dbReference type="Proteomes" id="UP001281410">
    <property type="component" value="Unassembled WGS sequence"/>
</dbReference>
<dbReference type="PANTHER" id="PTHR31635:SF196">
    <property type="entry name" value="REVERSE TRANSCRIPTASE DOMAIN-CONTAINING PROTEIN-RELATED"/>
    <property type="match status" value="1"/>
</dbReference>
<organism evidence="1 2">
    <name type="scientific">Dipteronia sinensis</name>
    <dbReference type="NCBI Taxonomy" id="43782"/>
    <lineage>
        <taxon>Eukaryota</taxon>
        <taxon>Viridiplantae</taxon>
        <taxon>Streptophyta</taxon>
        <taxon>Embryophyta</taxon>
        <taxon>Tracheophyta</taxon>
        <taxon>Spermatophyta</taxon>
        <taxon>Magnoliopsida</taxon>
        <taxon>eudicotyledons</taxon>
        <taxon>Gunneridae</taxon>
        <taxon>Pentapetalae</taxon>
        <taxon>rosids</taxon>
        <taxon>malvids</taxon>
        <taxon>Sapindales</taxon>
        <taxon>Sapindaceae</taxon>
        <taxon>Hippocastanoideae</taxon>
        <taxon>Acereae</taxon>
        <taxon>Dipteronia</taxon>
    </lineage>
</organism>